<dbReference type="EMBL" id="JAUJFL010000002">
    <property type="protein sequence ID" value="KAK2611614.1"/>
    <property type="molecule type" value="Genomic_DNA"/>
</dbReference>
<evidence type="ECO:0000313" key="3">
    <source>
        <dbReference type="Proteomes" id="UP001265746"/>
    </source>
</evidence>
<sequence>MESTSQTTSAPTLLFENVEDGEVIYQRCLIIKARYLPVAKAPATVTIEHKSPSGDDLYPPQTWPVAEGNTKIIAMLSPGFNTLLVQPNDHGTESSVLNLTYVPLMQQPPLHLAIMVADDSPLSIDYEPSNAYPNFADNASLDSAMSRLRMLAYMWQAMIAEDMRKKGLGRRSFRLDEQWGVDTTSARFSHALRDAKLWEAGAVRSTAKIHILKSTHTTKEVRNAKISQDNVLARNKARLHAWFEEALQASGQGIFLASARPIVAGLILDSTYDHDDGFVLGHAAMGSHNATGTSLCVFGSHLAYSWPRNVEDITPFLVDPGRPQDGNVSTANATTGAMWEICSIGQTDFLHQLGHAFGASHMTGIMRGACAQHWPRNFVARTAPNHESGEEGVVVIDGETANEAIWDLKNALAFTYLPHFRLPSDRPFPVDEFVARFAKPAIFVDEGTDEEGNHELQLKMSSPVGIFCILWNGEPSEPPSLTSPLFGARTSLKQIEANFHRDQPVRLAVLARNGKETIIPDVWTLFEDPCFLRIPGFDVILHKRSVMCKDLEEGVQSMQDKRFWTWATLLTKRMQHGTIVGVKQIDICVTCVLEGVYVRFQDGIRVNCGPRIQKSSGGKFNKHFRGHAPQELMIPPNQEILGFEVARDAQVLRGLRVRLSNGESKGAICRGGLFEERCILEPPVGERIIGLYGRNHFGEESDGMVEFGIITVRKDANLPNEVYEMPELQNIDGGLTEADFDRDDDPYAAPDVDYDSSEESNSGESEDADLLLQAFFELNIE</sequence>
<dbReference type="PANTHER" id="PTHR21054:SF2">
    <property type="entry name" value="MIP04191P"/>
    <property type="match status" value="1"/>
</dbReference>
<dbReference type="Pfam" id="PF12044">
    <property type="entry name" value="Metallopep"/>
    <property type="match status" value="1"/>
</dbReference>
<reference evidence="2" key="1">
    <citation type="submission" date="2023-06" db="EMBL/GenBank/DDBJ databases">
        <authorList>
            <person name="Noh H."/>
        </authorList>
    </citation>
    <scope>NUCLEOTIDE SEQUENCE</scope>
    <source>
        <strain evidence="2">DUCC20226</strain>
    </source>
</reference>
<dbReference type="InterPro" id="IPR021917">
    <property type="entry name" value="Unchr_Zn-peptidase-like"/>
</dbReference>
<accession>A0AAD9SN54</accession>
<protein>
    <recommendedName>
        <fullName evidence="4">Zinc metalloproteinase</fullName>
    </recommendedName>
</protein>
<keyword evidence="3" id="KW-1185">Reference proteome</keyword>
<feature type="region of interest" description="Disordered" evidence="1">
    <location>
        <begin position="740"/>
        <end position="767"/>
    </location>
</feature>
<evidence type="ECO:0000313" key="2">
    <source>
        <dbReference type="EMBL" id="KAK2611614.1"/>
    </source>
</evidence>
<dbReference type="InterPro" id="IPR053002">
    <property type="entry name" value="Metalloproteinase_M10B"/>
</dbReference>
<dbReference type="AlphaFoldDB" id="A0AAD9SN54"/>
<name>A0AAD9SN54_PHOAM</name>
<feature type="compositionally biased region" description="Acidic residues" evidence="1">
    <location>
        <begin position="740"/>
        <end position="758"/>
    </location>
</feature>
<dbReference type="Proteomes" id="UP001265746">
    <property type="component" value="Unassembled WGS sequence"/>
</dbReference>
<dbReference type="PANTHER" id="PTHR21054">
    <property type="entry name" value="ZINC METALLOPROTEINASE-RELATED"/>
    <property type="match status" value="1"/>
</dbReference>
<evidence type="ECO:0000256" key="1">
    <source>
        <dbReference type="SAM" id="MobiDB-lite"/>
    </source>
</evidence>
<proteinExistence type="predicted"/>
<evidence type="ECO:0008006" key="4">
    <source>
        <dbReference type="Google" id="ProtNLM"/>
    </source>
</evidence>
<gene>
    <name evidence="2" type="ORF">N8I77_004945</name>
</gene>
<organism evidence="2 3">
    <name type="scientific">Phomopsis amygdali</name>
    <name type="common">Fusicoccum amygdali</name>
    <dbReference type="NCBI Taxonomy" id="1214568"/>
    <lineage>
        <taxon>Eukaryota</taxon>
        <taxon>Fungi</taxon>
        <taxon>Dikarya</taxon>
        <taxon>Ascomycota</taxon>
        <taxon>Pezizomycotina</taxon>
        <taxon>Sordariomycetes</taxon>
        <taxon>Sordariomycetidae</taxon>
        <taxon>Diaporthales</taxon>
        <taxon>Diaporthaceae</taxon>
        <taxon>Diaporthe</taxon>
    </lineage>
</organism>
<dbReference type="GO" id="GO:0005737">
    <property type="term" value="C:cytoplasm"/>
    <property type="evidence" value="ECO:0007669"/>
    <property type="project" value="TreeGrafter"/>
</dbReference>
<comment type="caution">
    <text evidence="2">The sequence shown here is derived from an EMBL/GenBank/DDBJ whole genome shotgun (WGS) entry which is preliminary data.</text>
</comment>